<gene>
    <name evidence="1" type="ORF">XAP6984_590046</name>
    <name evidence="2" type="ORF">XAP7430_550046</name>
</gene>
<evidence type="ECO:0000313" key="3">
    <source>
        <dbReference type="Proteomes" id="UP000234166"/>
    </source>
</evidence>
<sequence>MRLKPRTHAVRIADNSRGARLAHRRGGGNRQLRIHRHRAVGLLQGTRFGIAGHRRRRAT</sequence>
<proteinExistence type="predicted"/>
<dbReference type="EMBL" id="OCYT01000116">
    <property type="protein sequence ID" value="SON84829.1"/>
    <property type="molecule type" value="Genomic_DNA"/>
</dbReference>
<evidence type="ECO:0000313" key="4">
    <source>
        <dbReference type="Proteomes" id="UP000234181"/>
    </source>
</evidence>
<name>A0AB38E2I9_XANCH</name>
<dbReference type="Proteomes" id="UP000234166">
    <property type="component" value="Unassembled WGS sequence"/>
</dbReference>
<protein>
    <submittedName>
        <fullName evidence="2">Uncharacterized protein</fullName>
    </submittedName>
</protein>
<keyword evidence="4" id="KW-1185">Reference proteome</keyword>
<evidence type="ECO:0000313" key="2">
    <source>
        <dbReference type="EMBL" id="SON91395.1"/>
    </source>
</evidence>
<reference evidence="3 4" key="1">
    <citation type="submission" date="2017-10" db="EMBL/GenBank/DDBJ databases">
        <authorList>
            <person name="Regsiter A."/>
            <person name="William W."/>
        </authorList>
    </citation>
    <scope>NUCLEOTIDE SEQUENCE [LARGE SCALE GENOMIC DNA]</scope>
    <source>
        <strain evidence="1 4">CFBP6984</strain>
        <strain evidence="2 3">CFBP7430</strain>
    </source>
</reference>
<dbReference type="AlphaFoldDB" id="A0AB38E2I9"/>
<evidence type="ECO:0000313" key="1">
    <source>
        <dbReference type="EMBL" id="SON84829.1"/>
    </source>
</evidence>
<dbReference type="Proteomes" id="UP000234181">
    <property type="component" value="Unassembled WGS sequence"/>
</dbReference>
<accession>A0AB38E2I9</accession>
<comment type="caution">
    <text evidence="2">The sequence shown here is derived from an EMBL/GenBank/DDBJ whole genome shotgun (WGS) entry which is preliminary data.</text>
</comment>
<organism evidence="2 3">
    <name type="scientific">Xanthomonas campestris pv. phaseoli</name>
    <dbReference type="NCBI Taxonomy" id="317013"/>
    <lineage>
        <taxon>Bacteria</taxon>
        <taxon>Pseudomonadati</taxon>
        <taxon>Pseudomonadota</taxon>
        <taxon>Gammaproteobacteria</taxon>
        <taxon>Lysobacterales</taxon>
        <taxon>Lysobacteraceae</taxon>
        <taxon>Xanthomonas</taxon>
    </lineage>
</organism>
<dbReference type="EMBL" id="OCYS01000111">
    <property type="protein sequence ID" value="SON91395.1"/>
    <property type="molecule type" value="Genomic_DNA"/>
</dbReference>